<feature type="region of interest" description="Disordered" evidence="1">
    <location>
        <begin position="409"/>
        <end position="435"/>
    </location>
</feature>
<comment type="caution">
    <text evidence="2">The sequence shown here is derived from an EMBL/GenBank/DDBJ whole genome shotgun (WGS) entry which is preliminary data.</text>
</comment>
<accession>A0AAV9PKF7</accession>
<dbReference type="EMBL" id="JAVRRT010000002">
    <property type="protein sequence ID" value="KAK5174226.1"/>
    <property type="molecule type" value="Genomic_DNA"/>
</dbReference>
<keyword evidence="3" id="KW-1185">Reference proteome</keyword>
<proteinExistence type="predicted"/>
<dbReference type="AlphaFoldDB" id="A0AAV9PKF7"/>
<gene>
    <name evidence="2" type="ORF">LTR77_001306</name>
</gene>
<reference evidence="2 3" key="1">
    <citation type="submission" date="2023-08" db="EMBL/GenBank/DDBJ databases">
        <title>Black Yeasts Isolated from many extreme environments.</title>
        <authorList>
            <person name="Coleine C."/>
            <person name="Stajich J.E."/>
            <person name="Selbmann L."/>
        </authorList>
    </citation>
    <scope>NUCLEOTIDE SEQUENCE [LARGE SCALE GENOMIC DNA]</scope>
    <source>
        <strain evidence="2 3">CCFEE 5935</strain>
    </source>
</reference>
<evidence type="ECO:0000313" key="2">
    <source>
        <dbReference type="EMBL" id="KAK5174226.1"/>
    </source>
</evidence>
<dbReference type="GeneID" id="89922654"/>
<evidence type="ECO:0000313" key="3">
    <source>
        <dbReference type="Proteomes" id="UP001337655"/>
    </source>
</evidence>
<name>A0AAV9PKF7_9PEZI</name>
<protein>
    <submittedName>
        <fullName evidence="2">Uncharacterized protein</fullName>
    </submittedName>
</protein>
<dbReference type="PANTHER" id="PTHR36587">
    <property type="entry name" value="EXPRESSION SITE-ASSOCIATED GENE 3 (ESAG3)-LIKE PROTEIN"/>
    <property type="match status" value="1"/>
</dbReference>
<dbReference type="CDD" id="cd22997">
    <property type="entry name" value="GT_LH"/>
    <property type="match status" value="1"/>
</dbReference>
<organism evidence="2 3">
    <name type="scientific">Saxophila tyrrhenica</name>
    <dbReference type="NCBI Taxonomy" id="1690608"/>
    <lineage>
        <taxon>Eukaryota</taxon>
        <taxon>Fungi</taxon>
        <taxon>Dikarya</taxon>
        <taxon>Ascomycota</taxon>
        <taxon>Pezizomycotina</taxon>
        <taxon>Dothideomycetes</taxon>
        <taxon>Dothideomycetidae</taxon>
        <taxon>Mycosphaerellales</taxon>
        <taxon>Extremaceae</taxon>
        <taxon>Saxophila</taxon>
    </lineage>
</organism>
<dbReference type="PANTHER" id="PTHR36587:SF2">
    <property type="entry name" value="EXPRESSION SITE-ASSOCIATED GENE 3 (ESAG3)-LIKE PROTEIN"/>
    <property type="match status" value="1"/>
</dbReference>
<dbReference type="Proteomes" id="UP001337655">
    <property type="component" value="Unassembled WGS sequence"/>
</dbReference>
<dbReference type="RefSeq" id="XP_064662895.1">
    <property type="nucleotide sequence ID" value="XM_064798568.1"/>
</dbReference>
<sequence>MVDYHRYLPRFLLADFGDDEDGDAAVKPHVVLGGFILLGLGRSPSNLPSLRTGTAESKDEQPEAQRAENLHLLLPASNEEVNLCKTIITATALDYPIPTLISLNKTFNTGGLLGGGSHIAKITGVLEWLQAQDASRDNDLVLMMDAYGSFDYYDNARNQQAHLEADIWFQLRKDTLISRYHSINAAANKRLSDRLGKAYDAEGIRQTIIFGSGKRCAPNQVHTVACYPMPETPLPDDVYGTNTDTIMGRNKYTSLRQRWLNSGYVVGPVKDMREMFRRAQAKVDAIQDHPEWDNGSRGADFMYHGSDQSIFNTILGEQEFQREVMRRRHLTSLDKARGKLKVPPSKIEGTIIDDPLNPSFTHEPMEQKAGKPDEFSIGLDYFSELGQQTVNSEEDSRYIRHNGDIQDQAKDRTGHFDCPNRATPEIPADISKTEPPISQRQIGEADQQWSEVPLYTNLCLDRIPVMIHHNGDKGLREAAWPRMWVQPHARKFMAAVVAGQDGEQRGGAFSDGQYVSFGQLCPREMEQELFRDLEG</sequence>
<evidence type="ECO:0000256" key="1">
    <source>
        <dbReference type="SAM" id="MobiDB-lite"/>
    </source>
</evidence>